<dbReference type="Proteomes" id="UP001732700">
    <property type="component" value="Chromosome 4C"/>
</dbReference>
<name>A0ACD5WU24_AVESA</name>
<evidence type="ECO:0000313" key="1">
    <source>
        <dbReference type="EnsemblPlants" id="AVESA.00010b.r2.4CG1265200.1.CDS"/>
    </source>
</evidence>
<reference evidence="1" key="2">
    <citation type="submission" date="2025-09" db="UniProtKB">
        <authorList>
            <consortium name="EnsemblPlants"/>
        </authorList>
    </citation>
    <scope>IDENTIFICATION</scope>
</reference>
<keyword evidence="2" id="KW-1185">Reference proteome</keyword>
<evidence type="ECO:0000313" key="2">
    <source>
        <dbReference type="Proteomes" id="UP001732700"/>
    </source>
</evidence>
<organism evidence="1 2">
    <name type="scientific">Avena sativa</name>
    <name type="common">Oat</name>
    <dbReference type="NCBI Taxonomy" id="4498"/>
    <lineage>
        <taxon>Eukaryota</taxon>
        <taxon>Viridiplantae</taxon>
        <taxon>Streptophyta</taxon>
        <taxon>Embryophyta</taxon>
        <taxon>Tracheophyta</taxon>
        <taxon>Spermatophyta</taxon>
        <taxon>Magnoliopsida</taxon>
        <taxon>Liliopsida</taxon>
        <taxon>Poales</taxon>
        <taxon>Poaceae</taxon>
        <taxon>BOP clade</taxon>
        <taxon>Pooideae</taxon>
        <taxon>Poodae</taxon>
        <taxon>Poeae</taxon>
        <taxon>Poeae Chloroplast Group 1 (Aveneae type)</taxon>
        <taxon>Aveninae</taxon>
        <taxon>Avena</taxon>
    </lineage>
</organism>
<accession>A0ACD5WU24</accession>
<protein>
    <submittedName>
        <fullName evidence="1">Uncharacterized protein</fullName>
    </submittedName>
</protein>
<dbReference type="EnsemblPlants" id="AVESA.00010b.r2.4CG1265200.1">
    <property type="protein sequence ID" value="AVESA.00010b.r2.4CG1265200.1.CDS"/>
    <property type="gene ID" value="AVESA.00010b.r2.4CG1265200"/>
</dbReference>
<proteinExistence type="predicted"/>
<sequence>MEKLVSMRARGLMSDPASEIQPTVEYRPIRFSDLHVLEQMHSDLFPVRYERDFFLDVVNADGIISWGAVDTSRSGELVGFVTAKMVSAKDSEIEDFLATTVCGKTRLLCIY</sequence>
<reference evidence="1" key="1">
    <citation type="submission" date="2021-05" db="EMBL/GenBank/DDBJ databases">
        <authorList>
            <person name="Scholz U."/>
            <person name="Mascher M."/>
            <person name="Fiebig A."/>
        </authorList>
    </citation>
    <scope>NUCLEOTIDE SEQUENCE [LARGE SCALE GENOMIC DNA]</scope>
</reference>